<keyword evidence="2 5" id="KW-0812">Transmembrane</keyword>
<feature type="transmembrane region" description="Helical" evidence="5">
    <location>
        <begin position="143"/>
        <end position="165"/>
    </location>
</feature>
<dbReference type="InterPro" id="IPR000412">
    <property type="entry name" value="ABC_2_transport"/>
</dbReference>
<evidence type="ECO:0000313" key="7">
    <source>
        <dbReference type="EMBL" id="SVA03923.1"/>
    </source>
</evidence>
<sequence>MSNISYFAIKTILIYEVKDFFKEFQFNIVAPLINTLLFVIILSTIESYYSIPSDGGSYLNFLVPGIIIMVVMQASFNHLSEVIIAMKQIGSFNDYLMSPISRIEIFFSLILSSLVVCVFIGMINLTVLTFFTNFQDINYFRLFYYLVISIIIFSSIGAVTGFLSFTWDAQSTVSNFVIVPISLLSGTFFSIDSLDNQWKIIFEYNPFYHLVSGFRGAFIENSILNANTDILVTMIAILTFLISLFIFNKGYKVIY</sequence>
<name>A0A381SRK2_9ZZZZ</name>
<dbReference type="Pfam" id="PF01061">
    <property type="entry name" value="ABC2_membrane"/>
    <property type="match status" value="1"/>
</dbReference>
<dbReference type="InterPro" id="IPR047817">
    <property type="entry name" value="ABC2_TM_bact-type"/>
</dbReference>
<proteinExistence type="predicted"/>
<feature type="transmembrane region" description="Helical" evidence="5">
    <location>
        <begin position="172"/>
        <end position="191"/>
    </location>
</feature>
<evidence type="ECO:0000256" key="3">
    <source>
        <dbReference type="ARBA" id="ARBA00022989"/>
    </source>
</evidence>
<keyword evidence="4 5" id="KW-0472">Membrane</keyword>
<dbReference type="PANTHER" id="PTHR43332">
    <property type="entry name" value="INNER MEMBRANE TRANSPORT PERMEASE YADH-RELATED"/>
    <property type="match status" value="1"/>
</dbReference>
<feature type="transmembrane region" description="Helical" evidence="5">
    <location>
        <begin position="61"/>
        <end position="84"/>
    </location>
</feature>
<evidence type="ECO:0000259" key="6">
    <source>
        <dbReference type="PROSITE" id="PS51012"/>
    </source>
</evidence>
<evidence type="ECO:0000256" key="2">
    <source>
        <dbReference type="ARBA" id="ARBA00022692"/>
    </source>
</evidence>
<evidence type="ECO:0000256" key="5">
    <source>
        <dbReference type="SAM" id="Phobius"/>
    </source>
</evidence>
<comment type="subcellular location">
    <subcellularLocation>
        <location evidence="1">Membrane</location>
        <topology evidence="1">Multi-pass membrane protein</topology>
    </subcellularLocation>
</comment>
<evidence type="ECO:0000256" key="1">
    <source>
        <dbReference type="ARBA" id="ARBA00004141"/>
    </source>
</evidence>
<feature type="transmembrane region" description="Helical" evidence="5">
    <location>
        <begin position="230"/>
        <end position="247"/>
    </location>
</feature>
<dbReference type="InterPro" id="IPR013525">
    <property type="entry name" value="ABC2_TM"/>
</dbReference>
<protein>
    <recommendedName>
        <fullName evidence="6">ABC transmembrane type-2 domain-containing protein</fullName>
    </recommendedName>
</protein>
<gene>
    <name evidence="7" type="ORF">METZ01_LOCUS56777</name>
</gene>
<dbReference type="GO" id="GO:0043190">
    <property type="term" value="C:ATP-binding cassette (ABC) transporter complex"/>
    <property type="evidence" value="ECO:0007669"/>
    <property type="project" value="InterPro"/>
</dbReference>
<reference evidence="7" key="1">
    <citation type="submission" date="2018-05" db="EMBL/GenBank/DDBJ databases">
        <authorList>
            <person name="Lanie J.A."/>
            <person name="Ng W.-L."/>
            <person name="Kazmierczak K.M."/>
            <person name="Andrzejewski T.M."/>
            <person name="Davidsen T.M."/>
            <person name="Wayne K.J."/>
            <person name="Tettelin H."/>
            <person name="Glass J.I."/>
            <person name="Rusch D."/>
            <person name="Podicherti R."/>
            <person name="Tsui H.-C.T."/>
            <person name="Winkler M.E."/>
        </authorList>
    </citation>
    <scope>NUCLEOTIDE SEQUENCE</scope>
</reference>
<feature type="transmembrane region" description="Helical" evidence="5">
    <location>
        <begin position="28"/>
        <end position="49"/>
    </location>
</feature>
<dbReference type="PROSITE" id="PS51012">
    <property type="entry name" value="ABC_TM2"/>
    <property type="match status" value="1"/>
</dbReference>
<feature type="domain" description="ABC transmembrane type-2" evidence="6">
    <location>
        <begin position="22"/>
        <end position="250"/>
    </location>
</feature>
<organism evidence="7">
    <name type="scientific">marine metagenome</name>
    <dbReference type="NCBI Taxonomy" id="408172"/>
    <lineage>
        <taxon>unclassified sequences</taxon>
        <taxon>metagenomes</taxon>
        <taxon>ecological metagenomes</taxon>
    </lineage>
</organism>
<dbReference type="PANTHER" id="PTHR43332:SF1">
    <property type="entry name" value="TRANSPORT PERMEASE PROTEIN"/>
    <property type="match status" value="1"/>
</dbReference>
<dbReference type="PRINTS" id="PR00164">
    <property type="entry name" value="ABC2TRNSPORT"/>
</dbReference>
<dbReference type="PIRSF" id="PIRSF006648">
    <property type="entry name" value="DrrB"/>
    <property type="match status" value="1"/>
</dbReference>
<feature type="transmembrane region" description="Helical" evidence="5">
    <location>
        <begin position="105"/>
        <end position="131"/>
    </location>
</feature>
<dbReference type="InterPro" id="IPR052522">
    <property type="entry name" value="ABC-2_transport_permease"/>
</dbReference>
<dbReference type="AlphaFoldDB" id="A0A381SRK2"/>
<dbReference type="EMBL" id="UINC01003167">
    <property type="protein sequence ID" value="SVA03923.1"/>
    <property type="molecule type" value="Genomic_DNA"/>
</dbReference>
<accession>A0A381SRK2</accession>
<dbReference type="GO" id="GO:0140359">
    <property type="term" value="F:ABC-type transporter activity"/>
    <property type="evidence" value="ECO:0007669"/>
    <property type="project" value="InterPro"/>
</dbReference>
<keyword evidence="3 5" id="KW-1133">Transmembrane helix</keyword>
<evidence type="ECO:0000256" key="4">
    <source>
        <dbReference type="ARBA" id="ARBA00023136"/>
    </source>
</evidence>